<feature type="compositionally biased region" description="Basic residues" evidence="13">
    <location>
        <begin position="1446"/>
        <end position="1457"/>
    </location>
</feature>
<evidence type="ECO:0000313" key="15">
    <source>
        <dbReference type="EMBL" id="GEU46156.1"/>
    </source>
</evidence>
<dbReference type="GO" id="GO:0004190">
    <property type="term" value="F:aspartic-type endopeptidase activity"/>
    <property type="evidence" value="ECO:0007669"/>
    <property type="project" value="InterPro"/>
</dbReference>
<evidence type="ECO:0000256" key="7">
    <source>
        <dbReference type="ARBA" id="ARBA00022918"/>
    </source>
</evidence>
<keyword evidence="4" id="KW-0479">Metal-binding</keyword>
<dbReference type="GO" id="GO:0003676">
    <property type="term" value="F:nucleic acid binding"/>
    <property type="evidence" value="ECO:0007669"/>
    <property type="project" value="InterPro"/>
</dbReference>
<dbReference type="InterPro" id="IPR013103">
    <property type="entry name" value="RVT_2"/>
</dbReference>
<evidence type="ECO:0000256" key="13">
    <source>
        <dbReference type="SAM" id="MobiDB-lite"/>
    </source>
</evidence>
<keyword evidence="2" id="KW-0548">Nucleotidyltransferase</keyword>
<dbReference type="GO" id="GO:0004519">
    <property type="term" value="F:endonuclease activity"/>
    <property type="evidence" value="ECO:0007669"/>
    <property type="project" value="UniProtKB-KW"/>
</dbReference>
<feature type="region of interest" description="Disordered" evidence="13">
    <location>
        <begin position="2705"/>
        <end position="2726"/>
    </location>
</feature>
<dbReference type="GO" id="GO:0003964">
    <property type="term" value="F:RNA-directed DNA polymerase activity"/>
    <property type="evidence" value="ECO:0007669"/>
    <property type="project" value="UniProtKB-KW"/>
</dbReference>
<feature type="domain" description="Integrase catalytic" evidence="14">
    <location>
        <begin position="2973"/>
        <end position="3046"/>
    </location>
</feature>
<dbReference type="Gene3D" id="3.30.70.270">
    <property type="match status" value="1"/>
</dbReference>
<dbReference type="InterPro" id="IPR039537">
    <property type="entry name" value="Retrotran_Ty1/copia-like"/>
</dbReference>
<dbReference type="InterPro" id="IPR057670">
    <property type="entry name" value="SH3_retrovirus"/>
</dbReference>
<evidence type="ECO:0000256" key="9">
    <source>
        <dbReference type="ARBA" id="ARBA00032154"/>
    </source>
</evidence>
<comment type="caution">
    <text evidence="15">The sequence shown here is derived from an EMBL/GenBank/DDBJ whole genome shotgun (WGS) entry which is preliminary data.</text>
</comment>
<gene>
    <name evidence="15" type="ORF">Tci_018134</name>
</gene>
<dbReference type="InterPro" id="IPR021109">
    <property type="entry name" value="Peptidase_aspartic_dom_sf"/>
</dbReference>
<feature type="compositionally biased region" description="Basic residues" evidence="13">
    <location>
        <begin position="2956"/>
        <end position="2966"/>
    </location>
</feature>
<keyword evidence="5" id="KW-0255">Endonuclease</keyword>
<dbReference type="Pfam" id="PF25597">
    <property type="entry name" value="SH3_retrovirus"/>
    <property type="match status" value="1"/>
</dbReference>
<feature type="coiled-coil region" evidence="12">
    <location>
        <begin position="1210"/>
        <end position="1237"/>
    </location>
</feature>
<dbReference type="GO" id="GO:0003887">
    <property type="term" value="F:DNA-directed DNA polymerase activity"/>
    <property type="evidence" value="ECO:0007669"/>
    <property type="project" value="UniProtKB-KW"/>
</dbReference>
<keyword evidence="3" id="KW-0540">Nuclease</keyword>
<dbReference type="SUPFAM" id="SSF50630">
    <property type="entry name" value="Acid proteases"/>
    <property type="match status" value="1"/>
</dbReference>
<feature type="compositionally biased region" description="Polar residues" evidence="13">
    <location>
        <begin position="2617"/>
        <end position="2633"/>
    </location>
</feature>
<dbReference type="PANTHER" id="PTHR42648:SF18">
    <property type="entry name" value="RETROTRANSPOSON, UNCLASSIFIED-LIKE PROTEIN"/>
    <property type="match status" value="1"/>
</dbReference>
<evidence type="ECO:0000256" key="8">
    <source>
        <dbReference type="ARBA" id="ARBA00030524"/>
    </source>
</evidence>
<evidence type="ECO:0000259" key="14">
    <source>
        <dbReference type="PROSITE" id="PS50994"/>
    </source>
</evidence>
<keyword evidence="1" id="KW-0808">Transferase</keyword>
<keyword evidence="7" id="KW-0695">RNA-directed DNA polymerase</keyword>
<dbReference type="EMBL" id="BKCJ010002087">
    <property type="protein sequence ID" value="GEU46156.1"/>
    <property type="molecule type" value="Genomic_DNA"/>
</dbReference>
<dbReference type="InterPro" id="IPR001969">
    <property type="entry name" value="Aspartic_peptidase_AS"/>
</dbReference>
<keyword evidence="12" id="KW-0175">Coiled coil</keyword>
<reference evidence="15" key="1">
    <citation type="journal article" date="2019" name="Sci. Rep.">
        <title>Draft genome of Tanacetum cinerariifolium, the natural source of mosquito coil.</title>
        <authorList>
            <person name="Yamashiro T."/>
            <person name="Shiraishi A."/>
            <person name="Satake H."/>
            <person name="Nakayama K."/>
        </authorList>
    </citation>
    <scope>NUCLEOTIDE SEQUENCE</scope>
</reference>
<feature type="compositionally biased region" description="Basic and acidic residues" evidence="13">
    <location>
        <begin position="39"/>
        <end position="48"/>
    </location>
</feature>
<evidence type="ECO:0000256" key="4">
    <source>
        <dbReference type="ARBA" id="ARBA00022723"/>
    </source>
</evidence>
<feature type="coiled-coil region" evidence="12">
    <location>
        <begin position="2530"/>
        <end position="2557"/>
    </location>
</feature>
<keyword evidence="6" id="KW-0378">Hydrolase</keyword>
<dbReference type="InterPro" id="IPR012337">
    <property type="entry name" value="RNaseH-like_sf"/>
</dbReference>
<evidence type="ECO:0000256" key="5">
    <source>
        <dbReference type="ARBA" id="ARBA00022759"/>
    </source>
</evidence>
<evidence type="ECO:0000256" key="3">
    <source>
        <dbReference type="ARBA" id="ARBA00022722"/>
    </source>
</evidence>
<evidence type="ECO:0000256" key="10">
    <source>
        <dbReference type="ARBA" id="ARBA00033113"/>
    </source>
</evidence>
<dbReference type="PROSITE" id="PS50994">
    <property type="entry name" value="INTEGRASE"/>
    <property type="match status" value="2"/>
</dbReference>
<dbReference type="InterPro" id="IPR025724">
    <property type="entry name" value="GAG-pre-integrase_dom"/>
</dbReference>
<proteinExistence type="predicted"/>
<feature type="region of interest" description="Disordered" evidence="13">
    <location>
        <begin position="2617"/>
        <end position="2667"/>
    </location>
</feature>
<dbReference type="GO" id="GO:0006508">
    <property type="term" value="P:proteolysis"/>
    <property type="evidence" value="ECO:0007669"/>
    <property type="project" value="InterPro"/>
</dbReference>
<dbReference type="SUPFAM" id="SSF53098">
    <property type="entry name" value="Ribonuclease H-like"/>
    <property type="match status" value="2"/>
</dbReference>
<organism evidence="15">
    <name type="scientific">Tanacetum cinerariifolium</name>
    <name type="common">Dalmatian daisy</name>
    <name type="synonym">Chrysanthemum cinerariifolium</name>
    <dbReference type="NCBI Taxonomy" id="118510"/>
    <lineage>
        <taxon>Eukaryota</taxon>
        <taxon>Viridiplantae</taxon>
        <taxon>Streptophyta</taxon>
        <taxon>Embryophyta</taxon>
        <taxon>Tracheophyta</taxon>
        <taxon>Spermatophyta</taxon>
        <taxon>Magnoliopsida</taxon>
        <taxon>eudicotyledons</taxon>
        <taxon>Gunneridae</taxon>
        <taxon>Pentapetalae</taxon>
        <taxon>asterids</taxon>
        <taxon>campanulids</taxon>
        <taxon>Asterales</taxon>
        <taxon>Asteraceae</taxon>
        <taxon>Asteroideae</taxon>
        <taxon>Anthemideae</taxon>
        <taxon>Anthemidinae</taxon>
        <taxon>Tanacetum</taxon>
    </lineage>
</organism>
<evidence type="ECO:0000256" key="2">
    <source>
        <dbReference type="ARBA" id="ARBA00022695"/>
    </source>
</evidence>
<dbReference type="Gene3D" id="3.30.420.10">
    <property type="entry name" value="Ribonuclease H-like superfamily/Ribonuclease H"/>
    <property type="match status" value="2"/>
</dbReference>
<protein>
    <recommendedName>
        <fullName evidence="8">Gag-Pol-p199</fullName>
    </recommendedName>
    <alternativeName>
        <fullName evidence="9">TY1A-TY1B</fullName>
    </alternativeName>
    <alternativeName>
        <fullName evidence="10">p190</fullName>
    </alternativeName>
</protein>
<dbReference type="GO" id="GO:0046872">
    <property type="term" value="F:metal ion binding"/>
    <property type="evidence" value="ECO:0007669"/>
    <property type="project" value="UniProtKB-KW"/>
</dbReference>
<feature type="region of interest" description="Disordered" evidence="13">
    <location>
        <begin position="1419"/>
        <end position="1457"/>
    </location>
</feature>
<accession>A0A6L2K9X0</accession>
<dbReference type="Pfam" id="PF07727">
    <property type="entry name" value="RVT_2"/>
    <property type="match status" value="1"/>
</dbReference>
<dbReference type="InterPro" id="IPR036397">
    <property type="entry name" value="RNaseH_sf"/>
</dbReference>
<dbReference type="Pfam" id="PF14223">
    <property type="entry name" value="Retrotran_gag_2"/>
    <property type="match status" value="1"/>
</dbReference>
<dbReference type="CDD" id="cd00303">
    <property type="entry name" value="retropepsin_like"/>
    <property type="match status" value="1"/>
</dbReference>
<feature type="region of interest" description="Disordered" evidence="13">
    <location>
        <begin position="18"/>
        <end position="128"/>
    </location>
</feature>
<feature type="compositionally biased region" description="Basic and acidic residues" evidence="13">
    <location>
        <begin position="1425"/>
        <end position="1445"/>
    </location>
</feature>
<evidence type="ECO:0000256" key="6">
    <source>
        <dbReference type="ARBA" id="ARBA00022801"/>
    </source>
</evidence>
<dbReference type="SUPFAM" id="SSF56672">
    <property type="entry name" value="DNA/RNA polymerases"/>
    <property type="match status" value="2"/>
</dbReference>
<comment type="function">
    <text evidence="11">Capsid protein (CA) is the structural component of the virus-like particle (VLP), forming the shell that encapsulates the retrotransposons dimeric RNA genome. The particles are assembled from trimer-clustered units and there are holes in the capsid shells that allow for the diffusion of macromolecules. CA also has nucleocapsid-like chaperone activity, promoting primer tRNA(i)-Met annealing to the multipartite primer-binding site (PBS), dimerization of Ty1 RNA and initiation of reverse transcription.</text>
</comment>
<sequence>MIYNSRGEKHALFYDWTQDQPLPDDASSIALSPCCISDYDPKDPKEDPADYLADGGDDDDDESSDDGDDDDDDDDVEEDEEDEEEEHLAPVDSTAVASPTVDYVPSTDEIGPFKTDESAATPPPPPAYRITSRMFVRTQTPIPFPSKEEVAKLLALPTLPSFPLTPLSSPLPYIPLLPTSGSTVARRVDYSFVDTVDASIRSAERRTMAAIEVVNLRVSYQADVHRRETEKFYAWNQDAQDDRVAVRAKIKGVVDALAELGIDRSKNGNDNHDSGTGRRRQAPATRECTYRDFLKFAYAMTWKTLKKITTDKYWPRGEIKKLEIDMWNLKVKSIDVVSYNQRFQELSMMCSRLFLEESNNIEKYVGGLPDKIHGSGHFKNNCSKLRNKNQGNQTGNGNAVGRAYGVVTAGKNLNFNVVMGTFLVNNRYALILFDTGADRSLVSTTFCSLIDIIPTTLNHGYNVELADVEMGSFDVIIGMDWLLKYHVVIVYDEKIVRIPFRNEILIIRGDGSSNEHGKAKDKSEEKRFEDILIVRNFPEVFSKDFPGIPPTRQVEFQIDLVPGVAPVARGAPVLFVKKKDGLFWMCIDYHELNKLTVKNRYPLPRIDDLFDQLQGPSVYSKIDLSDYDYKIRYHPRKANVVVDALSKKERIKPLRVRALVMTIGLNLPKQILEAQIEAMKLENIKAEDVGKENRVNILKSIDEGPFQMGMFRETLAEGEEGALHLGLERPRVYFDLSPEEKDRYNAENSGNKHPTSRHEAHANENKMMLDRFTQHTVDPLALISNASPQPYYSQSSTTPPSTSVQPHFADNTQLVLGLSPMDNLIENLTNTLALLTQSYKTYLPQTNNQLQTSSNTRNQATVQDGRVVVQNVQGQQNRGQGNNARGAGAAGYGGAQNRVGNENLSQARQIKCYNCNGRQDNAVDEDVNEEPVQDLTLNVDNVFQADDCDAFDYDIDEAPTAKTMFMENLSSADPVNNEADPSYDSNILFEVHDHDQDVVCDHHEVHEMHDDVQPHYIVDSQANYTSDSNMILYDQYVKNNAVPVVQSNVSFVPNDAYMRILNDMHEQPSQHVSVTTRNNVVDKSLASELATYKEQVELYKRRANFELTEREQKINEQLRIVITNRNIKKENLKKELHSVKMQLSSIINHNNSMDLIKMKAEALKEQTIASKPMKALTVYPPNMPTTLVPKGSLKGKGVLNKTRNAISPKFSDMHEALRAAQKRITELESENFNLQNKIQNDDHDVMVNHFSKLEVENLNLQLKYQHLKESFDNQNSVKSLDAPTFDSVFVIGQLQDQIQSRGNTIHELREKISRLTKKHYDAVPIHDLKALDSQNKELHAKVIALHDLNERWRVENEKGRYAIDIKPIPPRIRNNREVYLDYLKHLKESVGTLRKIVEEAKTMHQTYEHVIPFTRVKGVTAASESKPRSNTKKDRTLPAKSDMKKVKVHPRNNKSSVKQKNHVDFSISYKRNTVIQPHVKKVWQIKQVKQVWQATGKLFATVVHQKHSCYVRDTNGVELIKGSRGSNLHTISVEDMMKSSLICLLSKTSKNKLWLWHRRLNHLNFDTINDLTRKDLVRGLPRLKFEKDHLCSACQLGKSKKHTHKSKVENTNLEVLHTLHMDLCGSMRMQIINGKKYILVIVDDYFRFTLVKFLRLKDETLEFVIKFLKQIQVGVNKTVRYIRTDNGTEFFNQILTEYYENVGIFHQKSVSRTPQQNDIVERRNRTLVDASQTMLIFSKALIYFYRPKLLLLLATPKTNPLFTLLGFVPDPVPIAPYVPPTNKDQEILFQPMFDEYLEPPRVERLVSLTLAVLVPVNTVGVSVEPTIMEDNPLALIDNDPFVNMFALEPSFEASSSGDLDEYGDFLKNKARLVAKGYRQGDGNNFKESFASVARIEAIRIFIANATNKNIIIYQMDVKTAFLNGELKEEVYVSQLEGFVDPDHPTHVYRLKKAMYGLKQAPRACYDTLSRFLLNNKFSKGAFDLTLFTQKTGKHILLVQIYVDDIIFALTDPKAYVDHAGCQDTRRSTSGSAQFLGDKLVSWSSKTQKSTTILITKAAYFDMSGCSDDQAIQTILLGLPEDIYAAVDSCETAQEIWLRVQQMMKGSDIGIQDKKAKLFNEWEMFTFTDGESIDSYYHHFLKLMNDLKRNKHFPEKIARNLKFLKNLQLEWSRHVTIVHQTKDLHTVDYTQLYNFLKYNQKEADCSTGYEHGSRKTDADGWRNQVIQNAVQNLRIQNVGNQNGLIGVPGNANQNSNRNGNLVVARAEGNETRHNGIQLQAKELNLMAAAADLDEIKEVNANCILMANLQQASTSGTQTDKALVYDSDGSTENDNNVISEDSSVEQSGGTVEQHPANVEETHLNKQLSMEKSTISSLLEEKKKLKSDFKIHEDELLDKQIQLEKKIKELYNILVKTGQSIQTIHMLSPKPDSFYHTKQKMALGYQNPFYFKQAQHKQQSLYDGKVLLEKHDPPVVHDSEETLQLAQETKFVGDFKSLAKEADESLAMHKALELEIEHLLRAAFSQDIMCVVQNNYDRVYNDMQQKIERLQTQSGELKVTSNSIPTPQESKVVKNDKVIAQGMFRINPFKPSREENHVPNYVRASVRTMPITVSQPPVITKKVVNSDSNGLSSTRVDNTKTRRPQPRSNTKNDRVPSASKNSRSKNKEVKNVKSKVVYAMCKQCLISVNHDVCLLNYVNGMNSRGKKQKANVSIKEMQKKEQPKVKKPKKLGSIERLAAPKPSKHRSFLMWSPTGRMFDLKGKIITSSESESQSDCSKGDNACTSNHLDPTIKRFPNSTFSLAGNPNMFMFLGTVHFENDHVAAILGFGDLQWGNILITRVYFVEGLGHSLFSVGQFCYSNLEVAFRRNACFIRNLEGVDLLKGSRSTNLYTINLHEMASASPTCLMARASSTKSWLWHQRLSHLNFDTINDLAKNDLVSGLPKFIYHKEHICPSCEQRKRKRASHPHKPVPNSRSKDEAPEVIKTFLKRITVLFQSPVIIIRTDNGTEFKNQVLKEYFDSVGISHQVSSVRTPQQNGVVERRNQTLVEVARTIKPVSPFFLYSGLSVIPRMIVKILGKLGAKGDIGFFIGYSVDSYAYRVFNRRTKKIMETMNVSFDELSTMAFEQRSSKPGLQSITSGQISSGLDLTYALSTITTQQPTEDTAPTPINSSSQATIFPITSQDVDELNSQQQHAQQQGNQALIQPEIVADNVPNDRFDANTFVKPFATPSTSAAESASS</sequence>
<dbReference type="Pfam" id="PF13976">
    <property type="entry name" value="gag_pre-integrs"/>
    <property type="match status" value="2"/>
</dbReference>
<feature type="domain" description="Integrase catalytic" evidence="14">
    <location>
        <begin position="1610"/>
        <end position="1777"/>
    </location>
</feature>
<feature type="region of interest" description="Disordered" evidence="13">
    <location>
        <begin position="2954"/>
        <end position="2975"/>
    </location>
</feature>
<evidence type="ECO:0000256" key="12">
    <source>
        <dbReference type="SAM" id="Coils"/>
    </source>
</evidence>
<dbReference type="Gene3D" id="3.10.10.10">
    <property type="entry name" value="HIV Type 1 Reverse Transcriptase, subunit A, domain 1"/>
    <property type="match status" value="1"/>
</dbReference>
<dbReference type="PANTHER" id="PTHR42648">
    <property type="entry name" value="TRANSPOSASE, PUTATIVE-RELATED"/>
    <property type="match status" value="1"/>
</dbReference>
<evidence type="ECO:0000256" key="1">
    <source>
        <dbReference type="ARBA" id="ARBA00022679"/>
    </source>
</evidence>
<dbReference type="Pfam" id="PF08284">
    <property type="entry name" value="RVP_2"/>
    <property type="match status" value="2"/>
</dbReference>
<dbReference type="InterPro" id="IPR043128">
    <property type="entry name" value="Rev_trsase/Diguanyl_cyclase"/>
</dbReference>
<name>A0A6L2K9X0_TANCI</name>
<evidence type="ECO:0000256" key="11">
    <source>
        <dbReference type="ARBA" id="ARBA00057243"/>
    </source>
</evidence>
<dbReference type="GO" id="GO:0006310">
    <property type="term" value="P:DNA recombination"/>
    <property type="evidence" value="ECO:0007669"/>
    <property type="project" value="UniProtKB-KW"/>
</dbReference>
<feature type="compositionally biased region" description="Acidic residues" evidence="13">
    <location>
        <begin position="55"/>
        <end position="86"/>
    </location>
</feature>
<dbReference type="InterPro" id="IPR001584">
    <property type="entry name" value="Integrase_cat-core"/>
</dbReference>
<dbReference type="GO" id="GO:0015074">
    <property type="term" value="P:DNA integration"/>
    <property type="evidence" value="ECO:0007669"/>
    <property type="project" value="UniProtKB-KW"/>
</dbReference>
<dbReference type="InterPro" id="IPR043502">
    <property type="entry name" value="DNA/RNA_pol_sf"/>
</dbReference>
<dbReference type="PROSITE" id="PS00141">
    <property type="entry name" value="ASP_PROTEASE"/>
    <property type="match status" value="1"/>
</dbReference>